<feature type="compositionally biased region" description="Polar residues" evidence="1">
    <location>
        <begin position="162"/>
        <end position="172"/>
    </location>
</feature>
<dbReference type="Gene3D" id="2.80.10.50">
    <property type="match status" value="1"/>
</dbReference>
<accession>A0A6P4AXV7</accession>
<evidence type="ECO:0000313" key="4">
    <source>
        <dbReference type="RefSeq" id="XP_015902486.2"/>
    </source>
</evidence>
<dbReference type="Pfam" id="PF04601">
    <property type="entry name" value="DUF569"/>
    <property type="match status" value="1"/>
</dbReference>
<protein>
    <submittedName>
        <fullName evidence="4">Uncharacterized protein LOC107435393 isoform X1</fullName>
    </submittedName>
</protein>
<dbReference type="CDD" id="cd23340">
    <property type="entry name" value="beta-trefoil_FSCN_ACP-like"/>
    <property type="match status" value="1"/>
</dbReference>
<dbReference type="PANTHER" id="PTHR31205:SF69">
    <property type="entry name" value="ACTIN CROSS-LINKING PROTEIN (DUF569)"/>
    <property type="match status" value="1"/>
</dbReference>
<dbReference type="RefSeq" id="XP_015902486.2">
    <property type="nucleotide sequence ID" value="XM_016047000.4"/>
</dbReference>
<evidence type="ECO:0000313" key="3">
    <source>
        <dbReference type="Proteomes" id="UP001652623"/>
    </source>
</evidence>
<feature type="compositionally biased region" description="Pro residues" evidence="1">
    <location>
        <begin position="175"/>
        <end position="185"/>
    </location>
</feature>
<dbReference type="PANTHER" id="PTHR31205">
    <property type="entry name" value="ACTIN CROSS-LINKING PROTEIN (DUF569)"/>
    <property type="match status" value="1"/>
</dbReference>
<dbReference type="InterPro" id="IPR007679">
    <property type="entry name" value="DUF569"/>
</dbReference>
<name>A0A6P4AXV7_ZIZJJ</name>
<dbReference type="SUPFAM" id="SSF50405">
    <property type="entry name" value="Actin-crosslinking proteins"/>
    <property type="match status" value="1"/>
</dbReference>
<evidence type="ECO:0000259" key="2">
    <source>
        <dbReference type="Pfam" id="PF04601"/>
    </source>
</evidence>
<feature type="domain" description="DUF569" evidence="2">
    <location>
        <begin position="1"/>
        <end position="143"/>
    </location>
</feature>
<dbReference type="GeneID" id="107435393"/>
<dbReference type="KEGG" id="zju:107435393"/>
<evidence type="ECO:0000256" key="1">
    <source>
        <dbReference type="SAM" id="MobiDB-lite"/>
    </source>
</evidence>
<proteinExistence type="predicted"/>
<dbReference type="Proteomes" id="UP001652623">
    <property type="component" value="Chromosome 3"/>
</dbReference>
<gene>
    <name evidence="4" type="primary">LOC107435393</name>
</gene>
<reference evidence="4" key="1">
    <citation type="submission" date="2025-08" db="UniProtKB">
        <authorList>
            <consortium name="RefSeq"/>
        </authorList>
    </citation>
    <scope>IDENTIFICATION</scope>
    <source>
        <tissue evidence="4">Seedling</tissue>
    </source>
</reference>
<dbReference type="AlphaFoldDB" id="A0A6P4AXV7"/>
<keyword evidence="3" id="KW-1185">Reference proteome</keyword>
<sequence length="224" mass="24621">MEFFHNGNAVRLRSHHQRYLFAKDDQETVGQDKDRSSNGTRWTVEFVTGFNSVIRLKSCYGKYLTASDQPLILEGLGSSMKVAQTRPSPVDSTIEWELIRVGQHIRLKSRHHSVDSFLRGSGRFRLYSVSHYPPQEDTDRDSLDWNVEQIHEHTTPAPQPSAPNRTPGSGQYATPAPPPCAPNGPPSSGQGDTIGKWQQGVETVGAIAGLVGAIADLVSNSRCG</sequence>
<organism evidence="3 4">
    <name type="scientific">Ziziphus jujuba</name>
    <name type="common">Chinese jujube</name>
    <name type="synonym">Ziziphus sativa</name>
    <dbReference type="NCBI Taxonomy" id="326968"/>
    <lineage>
        <taxon>Eukaryota</taxon>
        <taxon>Viridiplantae</taxon>
        <taxon>Streptophyta</taxon>
        <taxon>Embryophyta</taxon>
        <taxon>Tracheophyta</taxon>
        <taxon>Spermatophyta</taxon>
        <taxon>Magnoliopsida</taxon>
        <taxon>eudicotyledons</taxon>
        <taxon>Gunneridae</taxon>
        <taxon>Pentapetalae</taxon>
        <taxon>rosids</taxon>
        <taxon>fabids</taxon>
        <taxon>Rosales</taxon>
        <taxon>Rhamnaceae</taxon>
        <taxon>Paliureae</taxon>
        <taxon>Ziziphus</taxon>
    </lineage>
</organism>
<dbReference type="InterPro" id="IPR008999">
    <property type="entry name" value="Actin-crosslinking"/>
</dbReference>
<dbReference type="InParanoid" id="A0A6P4AXV7"/>
<feature type="region of interest" description="Disordered" evidence="1">
    <location>
        <begin position="153"/>
        <end position="195"/>
    </location>
</feature>